<protein>
    <submittedName>
        <fullName evidence="1">Uncharacterized protein</fullName>
    </submittedName>
</protein>
<dbReference type="Proteomes" id="UP000438429">
    <property type="component" value="Unassembled WGS sequence"/>
</dbReference>
<dbReference type="EMBL" id="VEVO01000019">
    <property type="protein sequence ID" value="KAF0026077.1"/>
    <property type="molecule type" value="Genomic_DNA"/>
</dbReference>
<dbReference type="AlphaFoldDB" id="A0A6A4RZL5"/>
<name>A0A6A4RZL5_SCOMX</name>
<reference evidence="1 2" key="1">
    <citation type="submission" date="2019-06" db="EMBL/GenBank/DDBJ databases">
        <title>Draft genomes of female and male turbot (Scophthalmus maximus).</title>
        <authorList>
            <person name="Xu H."/>
            <person name="Xu X.-W."/>
            <person name="Shao C."/>
            <person name="Chen S."/>
        </authorList>
    </citation>
    <scope>NUCLEOTIDE SEQUENCE [LARGE SCALE GENOMIC DNA]</scope>
    <source>
        <strain evidence="1">Ysfricsl-2016a</strain>
        <tissue evidence="1">Blood</tissue>
    </source>
</reference>
<sequence length="91" mass="10860">MKTVYHNTTFYSDISNIVDMINKRRSHRLDISRQLTTVSALHQFIIRTFHIPRHKTLNRHLVSRSKIQTTSTSLRPSSDFRSHRFFTTIFN</sequence>
<gene>
    <name evidence="1" type="ORF">F2P81_020814</name>
</gene>
<accession>A0A6A4RZL5</accession>
<evidence type="ECO:0000313" key="1">
    <source>
        <dbReference type="EMBL" id="KAF0026077.1"/>
    </source>
</evidence>
<evidence type="ECO:0000313" key="2">
    <source>
        <dbReference type="Proteomes" id="UP000438429"/>
    </source>
</evidence>
<comment type="caution">
    <text evidence="1">The sequence shown here is derived from an EMBL/GenBank/DDBJ whole genome shotgun (WGS) entry which is preliminary data.</text>
</comment>
<organism evidence="1 2">
    <name type="scientific">Scophthalmus maximus</name>
    <name type="common">Turbot</name>
    <name type="synonym">Psetta maxima</name>
    <dbReference type="NCBI Taxonomy" id="52904"/>
    <lineage>
        <taxon>Eukaryota</taxon>
        <taxon>Metazoa</taxon>
        <taxon>Chordata</taxon>
        <taxon>Craniata</taxon>
        <taxon>Vertebrata</taxon>
        <taxon>Euteleostomi</taxon>
        <taxon>Actinopterygii</taxon>
        <taxon>Neopterygii</taxon>
        <taxon>Teleostei</taxon>
        <taxon>Neoteleostei</taxon>
        <taxon>Acanthomorphata</taxon>
        <taxon>Carangaria</taxon>
        <taxon>Pleuronectiformes</taxon>
        <taxon>Pleuronectoidei</taxon>
        <taxon>Scophthalmidae</taxon>
        <taxon>Scophthalmus</taxon>
    </lineage>
</organism>
<proteinExistence type="predicted"/>